<dbReference type="InterPro" id="IPR029058">
    <property type="entry name" value="AB_hydrolase_fold"/>
</dbReference>
<organism evidence="2 3">
    <name type="scientific">Actinopolyspora alba</name>
    <dbReference type="NCBI Taxonomy" id="673379"/>
    <lineage>
        <taxon>Bacteria</taxon>
        <taxon>Bacillati</taxon>
        <taxon>Actinomycetota</taxon>
        <taxon>Actinomycetes</taxon>
        <taxon>Actinopolysporales</taxon>
        <taxon>Actinopolysporaceae</taxon>
        <taxon>Actinopolyspora</taxon>
        <taxon>Actinopolyspora alba group</taxon>
    </lineage>
</organism>
<dbReference type="Proteomes" id="UP000198716">
    <property type="component" value="Unassembled WGS sequence"/>
</dbReference>
<dbReference type="Gene3D" id="3.40.50.1820">
    <property type="entry name" value="alpha/beta hydrolase"/>
    <property type="match status" value="1"/>
</dbReference>
<dbReference type="PANTHER" id="PTHR43689">
    <property type="entry name" value="HYDROLASE"/>
    <property type="match status" value="1"/>
</dbReference>
<evidence type="ECO:0000259" key="1">
    <source>
        <dbReference type="Pfam" id="PF00561"/>
    </source>
</evidence>
<sequence length="291" mass="32006">MTAPPQGAATEHVEFPAGTIRYYRAGTVGPAIVLVHGGGIDNAMISWRHTIPALATDHRVFVPDLPRHGGSRNWSGRVGQRTMEEILRWLLDLWGLDRAILVGLSTGGSAVTGFTLRHPQRVSGLVLVASGGLRHRIAGQLPMYLMLRSRIAGVAIARLTKLSRGMCRRYLSRGVLHAPGRVADAEQLLDEVHAELRETDSVFSDWLFEAVGSRNMRVNHLPLLDRIRCPTMLIHGAADRRVPLQVSRTAADVVPGSELRVLAEAGHWCHREKPGEFNAALREFLNRCGTP</sequence>
<dbReference type="Pfam" id="PF00561">
    <property type="entry name" value="Abhydrolase_1"/>
    <property type="match status" value="1"/>
</dbReference>
<dbReference type="GO" id="GO:0003824">
    <property type="term" value="F:catalytic activity"/>
    <property type="evidence" value="ECO:0007669"/>
    <property type="project" value="InterPro"/>
</dbReference>
<keyword evidence="3" id="KW-1185">Reference proteome</keyword>
<protein>
    <submittedName>
        <fullName evidence="2">Pimeloyl-ACP methyl ester carboxylesterase</fullName>
    </submittedName>
</protein>
<dbReference type="RefSeq" id="WP_092923943.1">
    <property type="nucleotide sequence ID" value="NZ_FOMZ01000002.1"/>
</dbReference>
<dbReference type="PRINTS" id="PR00111">
    <property type="entry name" value="ABHYDROLASE"/>
</dbReference>
<proteinExistence type="predicted"/>
<dbReference type="AlphaFoldDB" id="A0A1I1UKB7"/>
<evidence type="ECO:0000313" key="2">
    <source>
        <dbReference type="EMBL" id="SFD71302.1"/>
    </source>
</evidence>
<dbReference type="EMBL" id="FOMZ01000002">
    <property type="protein sequence ID" value="SFD71302.1"/>
    <property type="molecule type" value="Genomic_DNA"/>
</dbReference>
<evidence type="ECO:0000313" key="3">
    <source>
        <dbReference type="Proteomes" id="UP000198716"/>
    </source>
</evidence>
<dbReference type="PRINTS" id="PR00412">
    <property type="entry name" value="EPOXHYDRLASE"/>
</dbReference>
<feature type="domain" description="AB hydrolase-1" evidence="1">
    <location>
        <begin position="30"/>
        <end position="273"/>
    </location>
</feature>
<dbReference type="PANTHER" id="PTHR43689:SF8">
    <property type="entry name" value="ALPHA_BETA-HYDROLASES SUPERFAMILY PROTEIN"/>
    <property type="match status" value="1"/>
</dbReference>
<accession>A0A1I1UKB7</accession>
<reference evidence="3" key="1">
    <citation type="submission" date="2016-10" db="EMBL/GenBank/DDBJ databases">
        <authorList>
            <person name="Varghese N."/>
            <person name="Submissions S."/>
        </authorList>
    </citation>
    <scope>NUCLEOTIDE SEQUENCE [LARGE SCALE GENOMIC DNA]</scope>
    <source>
        <strain evidence="3">DSM 45004</strain>
    </source>
</reference>
<name>A0A1I1UKB7_9ACTN</name>
<dbReference type="InterPro" id="IPR000073">
    <property type="entry name" value="AB_hydrolase_1"/>
</dbReference>
<gene>
    <name evidence="2" type="ORF">SAMN04487819_102255</name>
</gene>
<dbReference type="InterPro" id="IPR000639">
    <property type="entry name" value="Epox_hydrolase-like"/>
</dbReference>
<dbReference type="SUPFAM" id="SSF53474">
    <property type="entry name" value="alpha/beta-Hydrolases"/>
    <property type="match status" value="1"/>
</dbReference>